<name>U4L510_PYROM</name>
<evidence type="ECO:0000313" key="1">
    <source>
        <dbReference type="EMBL" id="CCX11703.1"/>
    </source>
</evidence>
<proteinExistence type="predicted"/>
<evidence type="ECO:0000313" key="2">
    <source>
        <dbReference type="Proteomes" id="UP000018144"/>
    </source>
</evidence>
<accession>U4L510</accession>
<gene>
    <name evidence="1" type="ORF">PCON_11297</name>
</gene>
<reference evidence="1 2" key="1">
    <citation type="journal article" date="2013" name="PLoS Genet.">
        <title>The genome and development-dependent transcriptomes of Pyronema confluens: a window into fungal evolution.</title>
        <authorList>
            <person name="Traeger S."/>
            <person name="Altegoer F."/>
            <person name="Freitag M."/>
            <person name="Gabaldon T."/>
            <person name="Kempken F."/>
            <person name="Kumar A."/>
            <person name="Marcet-Houben M."/>
            <person name="Poggeler S."/>
            <person name="Stajich J.E."/>
            <person name="Nowrousian M."/>
        </authorList>
    </citation>
    <scope>NUCLEOTIDE SEQUENCE [LARGE SCALE GENOMIC DNA]</scope>
    <source>
        <strain evidence="2">CBS 100304</strain>
        <tissue evidence="1">Vegetative mycelium</tissue>
    </source>
</reference>
<keyword evidence="2" id="KW-1185">Reference proteome</keyword>
<dbReference type="Proteomes" id="UP000018144">
    <property type="component" value="Unassembled WGS sequence"/>
</dbReference>
<organism evidence="1 2">
    <name type="scientific">Pyronema omphalodes (strain CBS 100304)</name>
    <name type="common">Pyronema confluens</name>
    <dbReference type="NCBI Taxonomy" id="1076935"/>
    <lineage>
        <taxon>Eukaryota</taxon>
        <taxon>Fungi</taxon>
        <taxon>Dikarya</taxon>
        <taxon>Ascomycota</taxon>
        <taxon>Pezizomycotina</taxon>
        <taxon>Pezizomycetes</taxon>
        <taxon>Pezizales</taxon>
        <taxon>Pyronemataceae</taxon>
        <taxon>Pyronema</taxon>
    </lineage>
</organism>
<sequence length="169" mass="19808">MKLRSGKYCRHYYHCFSFSTSYLPLLSAPARANRTVSMLGQPLSQLPKSLTIRLNARRRNKQWHNNSKRIEKLSIPMSAVCRDNLMHEYEQHERQFNPGGRLPIPASDLDTQVIAYALACSLWEYHRDTFREPVKSNGELTAWFEWRKEAAYQRSRAQSVKNRGYGWKG</sequence>
<protein>
    <submittedName>
        <fullName evidence="1">Uncharacterized protein</fullName>
    </submittedName>
</protein>
<dbReference type="AlphaFoldDB" id="U4L510"/>
<dbReference type="EMBL" id="HF935633">
    <property type="protein sequence ID" value="CCX11703.1"/>
    <property type="molecule type" value="Genomic_DNA"/>
</dbReference>